<keyword evidence="3" id="KW-1185">Reference proteome</keyword>
<dbReference type="Proteomes" id="UP001292094">
    <property type="component" value="Unassembled WGS sequence"/>
</dbReference>
<accession>A0AAE1PM90</accession>
<reference evidence="2" key="1">
    <citation type="submission" date="2023-11" db="EMBL/GenBank/DDBJ databases">
        <title>Genome assemblies of two species of porcelain crab, Petrolisthes cinctipes and Petrolisthes manimaculis (Anomura: Porcellanidae).</title>
        <authorList>
            <person name="Angst P."/>
        </authorList>
    </citation>
    <scope>NUCLEOTIDE SEQUENCE</scope>
    <source>
        <strain evidence="2">PB745_02</strain>
        <tissue evidence="2">Gill</tissue>
    </source>
</reference>
<name>A0AAE1PM90_9EUCA</name>
<sequence length="73" mass="8415">MKEVQEEKNELESKNKVLVQNMEELKISHEKHTGDLDLEKFNLVEEVVNLQDKLSGVKVKLAQTNQKAKVNLL</sequence>
<dbReference type="AlphaFoldDB" id="A0AAE1PM90"/>
<evidence type="ECO:0000313" key="2">
    <source>
        <dbReference type="EMBL" id="KAK4309622.1"/>
    </source>
</evidence>
<dbReference type="EMBL" id="JAWZYT010001729">
    <property type="protein sequence ID" value="KAK4309622.1"/>
    <property type="molecule type" value="Genomic_DNA"/>
</dbReference>
<evidence type="ECO:0000313" key="3">
    <source>
        <dbReference type="Proteomes" id="UP001292094"/>
    </source>
</evidence>
<keyword evidence="1" id="KW-0175">Coiled coil</keyword>
<feature type="coiled-coil region" evidence="1">
    <location>
        <begin position="1"/>
        <end position="67"/>
    </location>
</feature>
<evidence type="ECO:0000256" key="1">
    <source>
        <dbReference type="SAM" id="Coils"/>
    </source>
</evidence>
<gene>
    <name evidence="2" type="ORF">Pmani_018733</name>
</gene>
<organism evidence="2 3">
    <name type="scientific">Petrolisthes manimaculis</name>
    <dbReference type="NCBI Taxonomy" id="1843537"/>
    <lineage>
        <taxon>Eukaryota</taxon>
        <taxon>Metazoa</taxon>
        <taxon>Ecdysozoa</taxon>
        <taxon>Arthropoda</taxon>
        <taxon>Crustacea</taxon>
        <taxon>Multicrustacea</taxon>
        <taxon>Malacostraca</taxon>
        <taxon>Eumalacostraca</taxon>
        <taxon>Eucarida</taxon>
        <taxon>Decapoda</taxon>
        <taxon>Pleocyemata</taxon>
        <taxon>Anomura</taxon>
        <taxon>Galatheoidea</taxon>
        <taxon>Porcellanidae</taxon>
        <taxon>Petrolisthes</taxon>
    </lineage>
</organism>
<comment type="caution">
    <text evidence="2">The sequence shown here is derived from an EMBL/GenBank/DDBJ whole genome shotgun (WGS) entry which is preliminary data.</text>
</comment>
<proteinExistence type="predicted"/>
<protein>
    <submittedName>
        <fullName evidence="2">Uncharacterized protein</fullName>
    </submittedName>
</protein>